<dbReference type="RefSeq" id="WP_229316847.1">
    <property type="nucleotide sequence ID" value="NZ_AP025184.1"/>
</dbReference>
<dbReference type="InterPro" id="IPR032710">
    <property type="entry name" value="NTF2-like_dom_sf"/>
</dbReference>
<reference evidence="2 3" key="2">
    <citation type="journal article" date="2022" name="Microorganisms">
        <title>Complete Genome Sequences of Two Flavobacterium ammonificans Strains and a Flavobacterium ammoniigenes Strain of Ammonifying Bacterioplankton Isolated from Surface River Water.</title>
        <authorList>
            <person name="Suda W."/>
            <person name="Ogata Y."/>
            <person name="Shindo C."/>
            <person name="Watanabe K."/>
        </authorList>
    </citation>
    <scope>NUCLEOTIDE SEQUENCE [LARGE SCALE GENOMIC DNA]</scope>
    <source>
        <strain evidence="2 3">GENT5</strain>
    </source>
</reference>
<protein>
    <submittedName>
        <fullName evidence="2">Preprotein translocase SecA</fullName>
    </submittedName>
</protein>
<evidence type="ECO:0000259" key="1">
    <source>
        <dbReference type="Pfam" id="PF17775"/>
    </source>
</evidence>
<accession>A0ABM7V7D3</accession>
<reference evidence="2 3" key="1">
    <citation type="journal article" date="2022" name="Int. J. Syst. Evol. Microbiol.">
        <title>Flavobacterium ammonificans sp. nov. and Flavobacterium ammoniigenes sp. nov., ammonifying bacteria isolated from surface river water.</title>
        <authorList>
            <person name="Watanabe K."/>
            <person name="Kitamura T."/>
            <person name="Ogata Y."/>
            <person name="Shindo C."/>
            <person name="Suda W."/>
        </authorList>
    </citation>
    <scope>NUCLEOTIDE SEQUENCE [LARGE SCALE GENOMIC DNA]</scope>
    <source>
        <strain evidence="2 3">GENT5</strain>
    </source>
</reference>
<dbReference type="PANTHER" id="PTHR33747:SF1">
    <property type="entry name" value="ADENYLATE CYCLASE-ASSOCIATED CAP C-TERMINAL DOMAIN-CONTAINING PROTEIN"/>
    <property type="match status" value="1"/>
</dbReference>
<dbReference type="EMBL" id="AP025184">
    <property type="protein sequence ID" value="BDB55466.1"/>
    <property type="molecule type" value="Genomic_DNA"/>
</dbReference>
<dbReference type="SUPFAM" id="SSF54427">
    <property type="entry name" value="NTF2-like"/>
    <property type="match status" value="1"/>
</dbReference>
<feature type="domain" description="YchJ-like middle NTF2-like" evidence="1">
    <location>
        <begin position="30"/>
        <end position="123"/>
    </location>
</feature>
<dbReference type="Proteomes" id="UP001319867">
    <property type="component" value="Chromosome"/>
</dbReference>
<dbReference type="Gene3D" id="3.10.450.50">
    <property type="match status" value="1"/>
</dbReference>
<sequence>MVTQSCFCGSAFPFTQCCEPILVGNQKAVTAEVLMRSRYSAYATHNADYLIATTHSSTRTTHSKNEILYWATSNQWQRLEIIRVTSNTVEFKAFYFNPNKELQVHHEHSRFVEENGEWMYVDGDYFEL</sequence>
<name>A0ABM7V7D3_9FLAO</name>
<organism evidence="2 3">
    <name type="scientific">Flavobacterium ammoniigenes</name>
    <dbReference type="NCBI Taxonomy" id="1751095"/>
    <lineage>
        <taxon>Bacteria</taxon>
        <taxon>Pseudomonadati</taxon>
        <taxon>Bacteroidota</taxon>
        <taxon>Flavobacteriia</taxon>
        <taxon>Flavobacteriales</taxon>
        <taxon>Flavobacteriaceae</taxon>
        <taxon>Flavobacterium</taxon>
    </lineage>
</organism>
<keyword evidence="3" id="KW-1185">Reference proteome</keyword>
<gene>
    <name evidence="2" type="ORF">GENT5_17710</name>
</gene>
<dbReference type="PANTHER" id="PTHR33747">
    <property type="entry name" value="UPF0225 PROTEIN SCO1677"/>
    <property type="match status" value="1"/>
</dbReference>
<evidence type="ECO:0000313" key="2">
    <source>
        <dbReference type="EMBL" id="BDB55466.1"/>
    </source>
</evidence>
<dbReference type="InterPro" id="IPR048469">
    <property type="entry name" value="YchJ-like_M"/>
</dbReference>
<evidence type="ECO:0000313" key="3">
    <source>
        <dbReference type="Proteomes" id="UP001319867"/>
    </source>
</evidence>
<proteinExistence type="predicted"/>
<dbReference type="Pfam" id="PF17775">
    <property type="entry name" value="YchJ_M-like"/>
    <property type="match status" value="1"/>
</dbReference>